<dbReference type="Proteomes" id="UP000748308">
    <property type="component" value="Unassembled WGS sequence"/>
</dbReference>
<feature type="signal peptide" evidence="1">
    <location>
        <begin position="1"/>
        <end position="32"/>
    </location>
</feature>
<sequence length="160" mass="16097">MRRTSNFSVRARSLAIVLLAFVAATWASPVLAQLQGGSVYPIDGVQNPPVSFQSIGTAVTYMVANGVTGSGQVVLELNSGYAGETSSVTIPPITGTNAALGVTFRPASGYSAQTITAGAASPNQFAVRITGSYITLDGQAGGGGGGRNWLIRCTGPGSSG</sequence>
<evidence type="ECO:0000256" key="1">
    <source>
        <dbReference type="SAM" id="SignalP"/>
    </source>
</evidence>
<dbReference type="AlphaFoldDB" id="A0A937XDP5"/>
<gene>
    <name evidence="2" type="ORF">FJY75_11180</name>
</gene>
<feature type="non-terminal residue" evidence="2">
    <location>
        <position position="160"/>
    </location>
</feature>
<organism evidence="2 3">
    <name type="scientific">Eiseniibacteriota bacterium</name>
    <dbReference type="NCBI Taxonomy" id="2212470"/>
    <lineage>
        <taxon>Bacteria</taxon>
        <taxon>Candidatus Eiseniibacteriota</taxon>
    </lineage>
</organism>
<feature type="chain" id="PRO_5036691643" evidence="1">
    <location>
        <begin position="33"/>
        <end position="160"/>
    </location>
</feature>
<name>A0A937XDP5_UNCEI</name>
<proteinExistence type="predicted"/>
<accession>A0A937XDP5</accession>
<comment type="caution">
    <text evidence="2">The sequence shown here is derived from an EMBL/GenBank/DDBJ whole genome shotgun (WGS) entry which is preliminary data.</text>
</comment>
<dbReference type="EMBL" id="VGIY01000346">
    <property type="protein sequence ID" value="MBM3318402.1"/>
    <property type="molecule type" value="Genomic_DNA"/>
</dbReference>
<protein>
    <submittedName>
        <fullName evidence="2">Uncharacterized protein</fullName>
    </submittedName>
</protein>
<evidence type="ECO:0000313" key="3">
    <source>
        <dbReference type="Proteomes" id="UP000748308"/>
    </source>
</evidence>
<reference evidence="2" key="1">
    <citation type="submission" date="2019-03" db="EMBL/GenBank/DDBJ databases">
        <title>Lake Tanganyika Metagenome-Assembled Genomes (MAGs).</title>
        <authorList>
            <person name="Tran P."/>
        </authorList>
    </citation>
    <scope>NUCLEOTIDE SEQUENCE</scope>
    <source>
        <strain evidence="2">M_DeepCast_400m_m2_100</strain>
    </source>
</reference>
<keyword evidence="1" id="KW-0732">Signal</keyword>
<evidence type="ECO:0000313" key="2">
    <source>
        <dbReference type="EMBL" id="MBM3318402.1"/>
    </source>
</evidence>